<evidence type="ECO:0000256" key="1">
    <source>
        <dbReference type="ARBA" id="ARBA00004141"/>
    </source>
</evidence>
<dbReference type="Proteomes" id="UP000295604">
    <property type="component" value="Unassembled WGS sequence"/>
</dbReference>
<keyword evidence="4" id="KW-0472">Membrane</keyword>
<dbReference type="GO" id="GO:0055085">
    <property type="term" value="P:transmembrane transport"/>
    <property type="evidence" value="ECO:0007669"/>
    <property type="project" value="InterPro"/>
</dbReference>
<keyword evidence="2" id="KW-0812">Transmembrane</keyword>
<comment type="caution">
    <text evidence="6">The sequence shown here is derived from an EMBL/GenBank/DDBJ whole genome shotgun (WGS) entry which is preliminary data.</text>
</comment>
<evidence type="ECO:0000256" key="3">
    <source>
        <dbReference type="ARBA" id="ARBA00022989"/>
    </source>
</evidence>
<evidence type="ECO:0000313" key="7">
    <source>
        <dbReference type="Proteomes" id="UP000295604"/>
    </source>
</evidence>
<evidence type="ECO:0000256" key="2">
    <source>
        <dbReference type="ARBA" id="ARBA00022692"/>
    </source>
</evidence>
<feature type="domain" description="SLC26A/SulP transporter" evidence="5">
    <location>
        <begin position="43"/>
        <end position="181"/>
    </location>
</feature>
<dbReference type="InterPro" id="IPR011547">
    <property type="entry name" value="SLC26A/SulP_dom"/>
</dbReference>
<protein>
    <submittedName>
        <fullName evidence="6">Sulfate permease 2</fullName>
    </submittedName>
</protein>
<sequence length="182" mass="19230">MTILPGHVGLSDVPSGTASIINNVLSRTPEMEPPAVAMVFSGISILRAVIVRFTYTTMTFLVNKGKRNPLWVISKVKSKSLGASKFQAADMVSKIATKLVAPLVASVQEHLAIGKASSRENTHAFDESQGLCYLDLANTVNSLFGTMSDGGAISRTAVNSKCGVESPVSGPFTLGFILITMI</sequence>
<organism evidence="6 7">
    <name type="scientific">Colletotrichum sidae</name>
    <dbReference type="NCBI Taxonomy" id="1347389"/>
    <lineage>
        <taxon>Eukaryota</taxon>
        <taxon>Fungi</taxon>
        <taxon>Dikarya</taxon>
        <taxon>Ascomycota</taxon>
        <taxon>Pezizomycotina</taxon>
        <taxon>Sordariomycetes</taxon>
        <taxon>Hypocreomycetidae</taxon>
        <taxon>Glomerellales</taxon>
        <taxon>Glomerellaceae</taxon>
        <taxon>Colletotrichum</taxon>
        <taxon>Colletotrichum orbiculare species complex</taxon>
    </lineage>
</organism>
<gene>
    <name evidence="6" type="ORF">C8034_v003345</name>
</gene>
<accession>A0A4R8TB03</accession>
<name>A0A4R8TB03_9PEZI</name>
<keyword evidence="7" id="KW-1185">Reference proteome</keyword>
<comment type="subcellular location">
    <subcellularLocation>
        <location evidence="1">Membrane</location>
        <topology evidence="1">Multi-pass membrane protein</topology>
    </subcellularLocation>
</comment>
<evidence type="ECO:0000256" key="4">
    <source>
        <dbReference type="ARBA" id="ARBA00023136"/>
    </source>
</evidence>
<proteinExistence type="predicted"/>
<dbReference type="AlphaFoldDB" id="A0A4R8TB03"/>
<evidence type="ECO:0000259" key="5">
    <source>
        <dbReference type="Pfam" id="PF00916"/>
    </source>
</evidence>
<dbReference type="Pfam" id="PF00916">
    <property type="entry name" value="Sulfate_transp"/>
    <property type="match status" value="1"/>
</dbReference>
<dbReference type="GO" id="GO:0016020">
    <property type="term" value="C:membrane"/>
    <property type="evidence" value="ECO:0007669"/>
    <property type="project" value="UniProtKB-SubCell"/>
</dbReference>
<dbReference type="InterPro" id="IPR001902">
    <property type="entry name" value="SLC26A/SulP_fam"/>
</dbReference>
<dbReference type="EMBL" id="QAPF01000158">
    <property type="protein sequence ID" value="TEA14587.1"/>
    <property type="molecule type" value="Genomic_DNA"/>
</dbReference>
<dbReference type="PANTHER" id="PTHR11814">
    <property type="entry name" value="SULFATE TRANSPORTER"/>
    <property type="match status" value="1"/>
</dbReference>
<keyword evidence="3" id="KW-1133">Transmembrane helix</keyword>
<reference evidence="6 7" key="1">
    <citation type="submission" date="2018-11" db="EMBL/GenBank/DDBJ databases">
        <title>Genome sequence and assembly of Colletotrichum sidae.</title>
        <authorList>
            <person name="Gan P."/>
            <person name="Shirasu K."/>
        </authorList>
    </citation>
    <scope>NUCLEOTIDE SEQUENCE [LARGE SCALE GENOMIC DNA]</scope>
    <source>
        <strain evidence="6 7">CBS 518.97</strain>
    </source>
</reference>
<evidence type="ECO:0000313" key="6">
    <source>
        <dbReference type="EMBL" id="TEA14587.1"/>
    </source>
</evidence>